<evidence type="ECO:0000256" key="7">
    <source>
        <dbReference type="ARBA" id="ARBA00022884"/>
    </source>
</evidence>
<evidence type="ECO:0000256" key="8">
    <source>
        <dbReference type="ARBA" id="ARBA00023242"/>
    </source>
</evidence>
<protein>
    <submittedName>
        <fullName evidence="9">RPR45-like archaeo-eukaryotic exosomal RNAse PH</fullName>
    </submittedName>
</protein>
<keyword evidence="6" id="KW-0271">Exosome</keyword>
<proteinExistence type="inferred from homology"/>
<evidence type="ECO:0000256" key="5">
    <source>
        <dbReference type="ARBA" id="ARBA00022552"/>
    </source>
</evidence>
<reference evidence="9 10" key="1">
    <citation type="submission" date="2023-10" db="EMBL/GenBank/DDBJ databases">
        <title>Comparative genomics analysis reveals potential genetic determinants of host preference in Cryptosporidium xiaoi.</title>
        <authorList>
            <person name="Xiao L."/>
            <person name="Li J."/>
        </authorList>
    </citation>
    <scope>NUCLEOTIDE SEQUENCE [LARGE SCALE GENOMIC DNA]</scope>
    <source>
        <strain evidence="9 10">52996</strain>
    </source>
</reference>
<dbReference type="InterPro" id="IPR036345">
    <property type="entry name" value="ExoRNase_PH_dom2_sf"/>
</dbReference>
<dbReference type="GO" id="GO:0071028">
    <property type="term" value="P:nuclear mRNA surveillance"/>
    <property type="evidence" value="ECO:0007669"/>
    <property type="project" value="TreeGrafter"/>
</dbReference>
<keyword evidence="5" id="KW-0698">rRNA processing</keyword>
<keyword evidence="4" id="KW-0963">Cytoplasm</keyword>
<dbReference type="PANTHER" id="PTHR11097">
    <property type="entry name" value="EXOSOME COMPLEX EXONUCLEASE RIBOSOMAL RNA PROCESSING PROTEIN"/>
    <property type="match status" value="1"/>
</dbReference>
<evidence type="ECO:0000256" key="3">
    <source>
        <dbReference type="ARBA" id="ARBA00006678"/>
    </source>
</evidence>
<dbReference type="InterPro" id="IPR027408">
    <property type="entry name" value="PNPase/RNase_PH_dom_sf"/>
</dbReference>
<dbReference type="AlphaFoldDB" id="A0AAV9XZF4"/>
<dbReference type="GO" id="GO:0034475">
    <property type="term" value="P:U4 snRNA 3'-end processing"/>
    <property type="evidence" value="ECO:0007669"/>
    <property type="project" value="TreeGrafter"/>
</dbReference>
<accession>A0AAV9XZF4</accession>
<dbReference type="GO" id="GO:0005730">
    <property type="term" value="C:nucleolus"/>
    <property type="evidence" value="ECO:0007669"/>
    <property type="project" value="UniProtKB-SubCell"/>
</dbReference>
<dbReference type="PANTHER" id="PTHR11097:SF9">
    <property type="entry name" value="EXOSOME COMPLEX COMPONENT RRP43"/>
    <property type="match status" value="1"/>
</dbReference>
<evidence type="ECO:0000256" key="1">
    <source>
        <dbReference type="ARBA" id="ARBA00004496"/>
    </source>
</evidence>
<keyword evidence="7" id="KW-0694">RNA-binding</keyword>
<evidence type="ECO:0000256" key="2">
    <source>
        <dbReference type="ARBA" id="ARBA00004604"/>
    </source>
</evidence>
<dbReference type="GO" id="GO:0071035">
    <property type="term" value="P:nuclear polyadenylation-dependent rRNA catabolic process"/>
    <property type="evidence" value="ECO:0007669"/>
    <property type="project" value="TreeGrafter"/>
</dbReference>
<dbReference type="GO" id="GO:0071038">
    <property type="term" value="P:TRAMP-dependent tRNA surveillance pathway"/>
    <property type="evidence" value="ECO:0007669"/>
    <property type="project" value="TreeGrafter"/>
</dbReference>
<dbReference type="GO" id="GO:0034476">
    <property type="term" value="P:U5 snRNA 3'-end processing"/>
    <property type="evidence" value="ECO:0007669"/>
    <property type="project" value="TreeGrafter"/>
</dbReference>
<dbReference type="EMBL" id="JAWDEY010000010">
    <property type="protein sequence ID" value="KAK6590061.1"/>
    <property type="molecule type" value="Genomic_DNA"/>
</dbReference>
<evidence type="ECO:0000256" key="4">
    <source>
        <dbReference type="ARBA" id="ARBA00022490"/>
    </source>
</evidence>
<dbReference type="InterPro" id="IPR050590">
    <property type="entry name" value="Exosome_comp_Rrp42_subfam"/>
</dbReference>
<dbReference type="GO" id="GO:0034473">
    <property type="term" value="P:U1 snRNA 3'-end processing"/>
    <property type="evidence" value="ECO:0007669"/>
    <property type="project" value="TreeGrafter"/>
</dbReference>
<dbReference type="GO" id="GO:0000177">
    <property type="term" value="C:cytoplasmic exosome (RNase complex)"/>
    <property type="evidence" value="ECO:0007669"/>
    <property type="project" value="TreeGrafter"/>
</dbReference>
<organism evidence="9 10">
    <name type="scientific">Cryptosporidium xiaoi</name>
    <dbReference type="NCBI Taxonomy" id="659607"/>
    <lineage>
        <taxon>Eukaryota</taxon>
        <taxon>Sar</taxon>
        <taxon>Alveolata</taxon>
        <taxon>Apicomplexa</taxon>
        <taxon>Conoidasida</taxon>
        <taxon>Coccidia</taxon>
        <taxon>Eucoccidiorida</taxon>
        <taxon>Eimeriorina</taxon>
        <taxon>Cryptosporidiidae</taxon>
        <taxon>Cryptosporidium</taxon>
    </lineage>
</organism>
<keyword evidence="10" id="KW-1185">Reference proteome</keyword>
<comment type="caution">
    <text evidence="9">The sequence shown here is derived from an EMBL/GenBank/DDBJ whole genome shotgun (WGS) entry which is preliminary data.</text>
</comment>
<name>A0AAV9XZF4_9CRYT</name>
<dbReference type="Proteomes" id="UP001311799">
    <property type="component" value="Unassembled WGS sequence"/>
</dbReference>
<evidence type="ECO:0000313" key="10">
    <source>
        <dbReference type="Proteomes" id="UP001311799"/>
    </source>
</evidence>
<dbReference type="GO" id="GO:0000176">
    <property type="term" value="C:nuclear exosome (RNase complex)"/>
    <property type="evidence" value="ECO:0007669"/>
    <property type="project" value="TreeGrafter"/>
</dbReference>
<keyword evidence="8" id="KW-0539">Nucleus</keyword>
<sequence>MNKVKSSLWQLRPDEYLNRFLEKGVRSDGRKPEVCRGFKLEATKFGSDFTSDSCESVKLSIRAGNSSYFSSCTPLIIKTSFEEKTNKLISNNRIIVNLEFPSICGFSGNSNYSTYISNTITECLNDQRVINKDAFKSVIKNKEIHWVFNINIVCLSYDGNSLDYALMLAIASVINTKLPRHIFWDTNYNWFRFSLDKDIEKCEDFFVNDVHKDNLNGERGSLSCKPTYFKNIPIFVSFAYLNEKTWVCDPNSMEDSQGEIVSFCNIDDNNTTLQTQCIASYPSVGLHCDLNSLIRTVEKRAKEIREYLLEFKI</sequence>
<dbReference type="GO" id="GO:0000467">
    <property type="term" value="P:exonucleolytic trimming to generate mature 3'-end of 5.8S rRNA from tricistronic rRNA transcript (SSU-rRNA, 5.8S rRNA, LSU-rRNA)"/>
    <property type="evidence" value="ECO:0007669"/>
    <property type="project" value="TreeGrafter"/>
</dbReference>
<dbReference type="GO" id="GO:0035925">
    <property type="term" value="F:mRNA 3'-UTR AU-rich region binding"/>
    <property type="evidence" value="ECO:0007669"/>
    <property type="project" value="TreeGrafter"/>
</dbReference>
<comment type="similarity">
    <text evidence="3">Belongs to the RNase PH family.</text>
</comment>
<dbReference type="Gene3D" id="3.30.230.70">
    <property type="entry name" value="GHMP Kinase, N-terminal domain"/>
    <property type="match status" value="1"/>
</dbReference>
<comment type="subcellular location">
    <subcellularLocation>
        <location evidence="1">Cytoplasm</location>
    </subcellularLocation>
    <subcellularLocation>
        <location evidence="2">Nucleus</location>
        <location evidence="2">Nucleolus</location>
    </subcellularLocation>
</comment>
<dbReference type="SUPFAM" id="SSF54211">
    <property type="entry name" value="Ribosomal protein S5 domain 2-like"/>
    <property type="match status" value="1"/>
</dbReference>
<dbReference type="GO" id="GO:0016075">
    <property type="term" value="P:rRNA catabolic process"/>
    <property type="evidence" value="ECO:0007669"/>
    <property type="project" value="TreeGrafter"/>
</dbReference>
<dbReference type="SUPFAM" id="SSF55666">
    <property type="entry name" value="Ribonuclease PH domain 2-like"/>
    <property type="match status" value="1"/>
</dbReference>
<evidence type="ECO:0000313" key="9">
    <source>
        <dbReference type="EMBL" id="KAK6590061.1"/>
    </source>
</evidence>
<dbReference type="InterPro" id="IPR020568">
    <property type="entry name" value="Ribosomal_Su5_D2-typ_SF"/>
</dbReference>
<gene>
    <name evidence="9" type="ORF">RS030_192789</name>
</gene>
<evidence type="ECO:0000256" key="6">
    <source>
        <dbReference type="ARBA" id="ARBA00022835"/>
    </source>
</evidence>